<dbReference type="InterPro" id="IPR050272">
    <property type="entry name" value="Isochorismatase-like_hydrls"/>
</dbReference>
<proteinExistence type="predicted"/>
<dbReference type="SUPFAM" id="SSF52499">
    <property type="entry name" value="Isochorismatase-like hydrolases"/>
    <property type="match status" value="1"/>
</dbReference>
<dbReference type="PATRIC" id="fig|1544416.3.peg.1342"/>
<keyword evidence="1 3" id="KW-0378">Hydrolase</keyword>
<evidence type="ECO:0000313" key="3">
    <source>
        <dbReference type="EMBL" id="KQB84532.1"/>
    </source>
</evidence>
<comment type="caution">
    <text evidence="3">The sequence shown here is derived from an EMBL/GenBank/DDBJ whole genome shotgun (WGS) entry which is preliminary data.</text>
</comment>
<dbReference type="InterPro" id="IPR036380">
    <property type="entry name" value="Isochorismatase-like_sf"/>
</dbReference>
<dbReference type="Proteomes" id="UP000050517">
    <property type="component" value="Unassembled WGS sequence"/>
</dbReference>
<dbReference type="GO" id="GO:0008908">
    <property type="term" value="F:isochorismatase activity"/>
    <property type="evidence" value="ECO:0007669"/>
    <property type="project" value="UniProtKB-EC"/>
</dbReference>
<dbReference type="EC" id="3.3.2.1" evidence="3"/>
<evidence type="ECO:0000256" key="1">
    <source>
        <dbReference type="ARBA" id="ARBA00022801"/>
    </source>
</evidence>
<dbReference type="Pfam" id="PF00857">
    <property type="entry name" value="Isochorismatase"/>
    <property type="match status" value="1"/>
</dbReference>
<dbReference type="PANTHER" id="PTHR43540:SF3">
    <property type="entry name" value="ENTEROBACTIN SYNTHASE COMPONENT B"/>
    <property type="match status" value="1"/>
</dbReference>
<accession>A0A0Q1DWF3</accession>
<reference evidence="3 4" key="1">
    <citation type="submission" date="2015-10" db="EMBL/GenBank/DDBJ databases">
        <title>Corynebacteirum lowii and Corynebacterium oculi species nova, derived from human clinical disease and and emended description of Corynebacterium mastiditis.</title>
        <authorList>
            <person name="Bernard K."/>
            <person name="Pacheco A.L."/>
            <person name="Mcdougall C."/>
            <person name="Burtx T."/>
            <person name="Weibe D."/>
            <person name="Tyler S."/>
            <person name="Olson A.B."/>
            <person name="Cnockaert M."/>
            <person name="Eguchi H."/>
            <person name="Kuwahara T."/>
            <person name="Nakayama-Imaohji H."/>
            <person name="Boudewijins M."/>
            <person name="Van Hoecke F."/>
            <person name="Bernier A.-M."/>
            <person name="Vandamme P."/>
        </authorList>
    </citation>
    <scope>NUCLEOTIDE SEQUENCE [LARGE SCALE GENOMIC DNA]</scope>
    <source>
        <strain evidence="3 4">NML 130210</strain>
    </source>
</reference>
<dbReference type="InterPro" id="IPR000868">
    <property type="entry name" value="Isochorismatase-like_dom"/>
</dbReference>
<gene>
    <name evidence="3" type="primary">dhbB_1</name>
    <name evidence="3" type="ORF">Cocul_01335</name>
</gene>
<dbReference type="RefSeq" id="WP_055122447.1">
    <property type="nucleotide sequence ID" value="NZ_LKST01000002.1"/>
</dbReference>
<name>A0A0Q1DWF3_9CORY</name>
<sequence>MPIPSIAPYEIPAMPTTHTVAWTPQPHTSALLIHDMQRYFLDAYAGQSPASIVIPHIRRLIDAADAHGIPVFYSVQPPSQREHRRGLLQEFWGAGMQTDQEAEVIPELAPREQHHVLTKWRYSALQRTDLRQSLAYAGRNELIIAGVYGHMGCMITAAEAFMNDIRAFVVRDGIADFTAEDHRQTLDWVARRSGRVLDTADVLHAWAGAR</sequence>
<evidence type="ECO:0000313" key="4">
    <source>
        <dbReference type="Proteomes" id="UP000050517"/>
    </source>
</evidence>
<dbReference type="PANTHER" id="PTHR43540">
    <property type="entry name" value="PEROXYUREIDOACRYLATE/UREIDOACRYLATE AMIDOHYDROLASE-RELATED"/>
    <property type="match status" value="1"/>
</dbReference>
<dbReference type="Gene3D" id="3.40.50.850">
    <property type="entry name" value="Isochorismatase-like"/>
    <property type="match status" value="1"/>
</dbReference>
<organism evidence="3 4">
    <name type="scientific">Corynebacterium oculi</name>
    <dbReference type="NCBI Taxonomy" id="1544416"/>
    <lineage>
        <taxon>Bacteria</taxon>
        <taxon>Bacillati</taxon>
        <taxon>Actinomycetota</taxon>
        <taxon>Actinomycetes</taxon>
        <taxon>Mycobacteriales</taxon>
        <taxon>Corynebacteriaceae</taxon>
        <taxon>Corynebacterium</taxon>
    </lineage>
</organism>
<protein>
    <submittedName>
        <fullName evidence="3">Isochorismatase</fullName>
        <ecNumber evidence="3">3.3.2.1</ecNumber>
    </submittedName>
</protein>
<feature type="domain" description="Isochorismatase-like" evidence="2">
    <location>
        <begin position="29"/>
        <end position="201"/>
    </location>
</feature>
<dbReference type="PRINTS" id="PR01398">
    <property type="entry name" value="ISCHRISMTASE"/>
</dbReference>
<dbReference type="EMBL" id="LKST01000002">
    <property type="protein sequence ID" value="KQB84532.1"/>
    <property type="molecule type" value="Genomic_DNA"/>
</dbReference>
<dbReference type="InterPro" id="IPR016291">
    <property type="entry name" value="Isochorismatase"/>
</dbReference>
<dbReference type="STRING" id="1544416.Cocul_01335"/>
<dbReference type="OrthoDB" id="5794853at2"/>
<evidence type="ECO:0000259" key="2">
    <source>
        <dbReference type="Pfam" id="PF00857"/>
    </source>
</evidence>
<keyword evidence="4" id="KW-1185">Reference proteome</keyword>
<dbReference type="AlphaFoldDB" id="A0A0Q1DWF3"/>